<dbReference type="SUPFAM" id="SSF52374">
    <property type="entry name" value="Nucleotidylyl transferase"/>
    <property type="match status" value="1"/>
</dbReference>
<evidence type="ECO:0000256" key="10">
    <source>
        <dbReference type="HAMAP-Rule" id="MF_00022"/>
    </source>
</evidence>
<dbReference type="InterPro" id="IPR020058">
    <property type="entry name" value="Glu/Gln-tRNA-synth_Ib_cat-dom"/>
</dbReference>
<dbReference type="EC" id="6.1.1.17" evidence="10"/>
<evidence type="ECO:0000256" key="5">
    <source>
        <dbReference type="ARBA" id="ARBA00022598"/>
    </source>
</evidence>
<dbReference type="EMBL" id="FWXY01000010">
    <property type="protein sequence ID" value="SMC79429.1"/>
    <property type="molecule type" value="Genomic_DNA"/>
</dbReference>
<protein>
    <recommendedName>
        <fullName evidence="10">Glutamate--tRNA ligase</fullName>
        <ecNumber evidence="10">6.1.1.17</ecNumber>
    </recommendedName>
    <alternativeName>
        <fullName evidence="10">Glutamyl-tRNA synthetase</fullName>
        <shortName evidence="10">GluRS</shortName>
    </alternativeName>
</protein>
<dbReference type="Gene3D" id="3.40.50.620">
    <property type="entry name" value="HUPs"/>
    <property type="match status" value="1"/>
</dbReference>
<accession>A0A1W2C2M4</accession>
<evidence type="ECO:0000259" key="12">
    <source>
        <dbReference type="Pfam" id="PF19269"/>
    </source>
</evidence>
<dbReference type="InterPro" id="IPR045462">
    <property type="entry name" value="aa-tRNA-synth_I_cd-bd"/>
</dbReference>
<feature type="domain" description="Glutamyl/glutaminyl-tRNA synthetase class Ib catalytic" evidence="11">
    <location>
        <begin position="4"/>
        <end position="303"/>
    </location>
</feature>
<dbReference type="GO" id="GO:0005524">
    <property type="term" value="F:ATP binding"/>
    <property type="evidence" value="ECO:0007669"/>
    <property type="project" value="UniProtKB-UniRule"/>
</dbReference>
<dbReference type="InterPro" id="IPR008925">
    <property type="entry name" value="aa_tRNA-synth_I_cd-bd_sf"/>
</dbReference>
<dbReference type="InterPro" id="IPR020752">
    <property type="entry name" value="Glu-tRNA-synth_I_codon-bd_sub1"/>
</dbReference>
<sequence length="468" mass="52536">MDTIITRFPPSPTGYLHIGGARTALFNWLYTRKTGGKFVLRIEDTDQARSTKESVDAIFESLEWLGIDWDEGPFFQTRRYDIYKEYIQKLVDSGHAYYCNCTSEEVDAMREEARAAGKKPMYNGKCRDKNLTPGPGMVVRIKAPRTGSTVVEDVVKGNTSFPNSELDDFIIQRSDGSPMYNLAVVVDDLTMGINTIIRGDDHLVNTPKQILLYKALGAELPLFAHVPMVLGSDKARLSKRHGAMSVSEYRDMGYLPDAMLNYLVRLGWSFGDQEFFTRKDLIEKFSLDHIGKSPSMFDMDKLTALNAKHIQAATPKELAVMLIPFLEKQGIAVAQGPALELAIETLQPRSKTLVEMAQSAVFYFKEEVELEEKAAKKFLKKATLPTLELTAGYMEALDEFTQENLEDALKKVMEEAELKFGKIAQPLRVALTGTTVSPGIFEMILALGKNKTIHRIKKAMDYVESLPE</sequence>
<dbReference type="InterPro" id="IPR001412">
    <property type="entry name" value="aa-tRNA-synth_I_CS"/>
</dbReference>
<comment type="subunit">
    <text evidence="3 10">Monomer.</text>
</comment>
<keyword evidence="5 10" id="KW-0436">Ligase</keyword>
<keyword evidence="4 10" id="KW-0963">Cytoplasm</keyword>
<feature type="binding site" evidence="10">
    <location>
        <position position="239"/>
    </location>
    <ligand>
        <name>ATP</name>
        <dbReference type="ChEBI" id="CHEBI:30616"/>
    </ligand>
</feature>
<dbReference type="FunFam" id="3.40.50.620:FF:000007">
    <property type="entry name" value="Glutamate--tRNA ligase"/>
    <property type="match status" value="1"/>
</dbReference>
<dbReference type="HAMAP" id="MF_00022">
    <property type="entry name" value="Glu_tRNA_synth_type1"/>
    <property type="match status" value="1"/>
</dbReference>
<keyword evidence="6 10" id="KW-0547">Nucleotide-binding</keyword>
<feature type="domain" description="Aminoacyl-tRNA synthetase class I anticodon-binding" evidence="12">
    <location>
        <begin position="317"/>
        <end position="460"/>
    </location>
</feature>
<dbReference type="GO" id="GO:0006424">
    <property type="term" value="P:glutamyl-tRNA aminoacylation"/>
    <property type="evidence" value="ECO:0007669"/>
    <property type="project" value="UniProtKB-UniRule"/>
</dbReference>
<dbReference type="PRINTS" id="PR00987">
    <property type="entry name" value="TRNASYNTHGLU"/>
</dbReference>
<evidence type="ECO:0000259" key="11">
    <source>
        <dbReference type="Pfam" id="PF00749"/>
    </source>
</evidence>
<comment type="function">
    <text evidence="10">Catalyzes the attachment of glutamate to tRNA(Glu) in a two-step reaction: glutamate is first activated by ATP to form Glu-AMP and then transferred to the acceptor end of tRNA(Glu).</text>
</comment>
<comment type="similarity">
    <text evidence="2 10">Belongs to the class-I aminoacyl-tRNA synthetase family. Glutamate--tRNA ligase type 1 subfamily.</text>
</comment>
<dbReference type="AlphaFoldDB" id="A0A1W2C2M4"/>
<dbReference type="InterPro" id="IPR000924">
    <property type="entry name" value="Glu/Gln-tRNA-synth"/>
</dbReference>
<dbReference type="InterPro" id="IPR004527">
    <property type="entry name" value="Glu-tRNA-ligase_bac/mito"/>
</dbReference>
<reference evidence="13 14" key="1">
    <citation type="submission" date="2017-04" db="EMBL/GenBank/DDBJ databases">
        <authorList>
            <person name="Afonso C.L."/>
            <person name="Miller P.J."/>
            <person name="Scott M.A."/>
            <person name="Spackman E."/>
            <person name="Goraichik I."/>
            <person name="Dimitrov K.M."/>
            <person name="Suarez D.L."/>
            <person name="Swayne D.E."/>
        </authorList>
    </citation>
    <scope>NUCLEOTIDE SEQUENCE [LARGE SCALE GENOMIC DNA]</scope>
    <source>
        <strain evidence="13 14">DSM 3385</strain>
    </source>
</reference>
<dbReference type="PANTHER" id="PTHR43311:SF2">
    <property type="entry name" value="GLUTAMATE--TRNA LIGASE, MITOCHONDRIAL-RELATED"/>
    <property type="match status" value="1"/>
</dbReference>
<evidence type="ECO:0000256" key="1">
    <source>
        <dbReference type="ARBA" id="ARBA00004496"/>
    </source>
</evidence>
<dbReference type="GO" id="GO:0000049">
    <property type="term" value="F:tRNA binding"/>
    <property type="evidence" value="ECO:0007669"/>
    <property type="project" value="InterPro"/>
</dbReference>
<comment type="caution">
    <text evidence="10">Lacks conserved residue(s) required for the propagation of feature annotation.</text>
</comment>
<evidence type="ECO:0000256" key="9">
    <source>
        <dbReference type="ARBA" id="ARBA00023146"/>
    </source>
</evidence>
<feature type="short sequence motif" description="'KMSKS' region" evidence="10">
    <location>
        <begin position="236"/>
        <end position="240"/>
    </location>
</feature>
<keyword evidence="9 10" id="KW-0030">Aminoacyl-tRNA synthetase</keyword>
<dbReference type="Pfam" id="PF00749">
    <property type="entry name" value="tRNA-synt_1c"/>
    <property type="match status" value="1"/>
</dbReference>
<evidence type="ECO:0000256" key="7">
    <source>
        <dbReference type="ARBA" id="ARBA00022840"/>
    </source>
</evidence>
<evidence type="ECO:0000256" key="6">
    <source>
        <dbReference type="ARBA" id="ARBA00022741"/>
    </source>
</evidence>
<organism evidence="13 14">
    <name type="scientific">Desulfocicer vacuolatum DSM 3385</name>
    <dbReference type="NCBI Taxonomy" id="1121400"/>
    <lineage>
        <taxon>Bacteria</taxon>
        <taxon>Pseudomonadati</taxon>
        <taxon>Thermodesulfobacteriota</taxon>
        <taxon>Desulfobacteria</taxon>
        <taxon>Desulfobacterales</taxon>
        <taxon>Desulfobacteraceae</taxon>
        <taxon>Desulfocicer</taxon>
    </lineage>
</organism>
<dbReference type="InterPro" id="IPR020751">
    <property type="entry name" value="aa-tRNA-synth_I_codon-bd_sub2"/>
</dbReference>
<dbReference type="Proteomes" id="UP000192418">
    <property type="component" value="Unassembled WGS sequence"/>
</dbReference>
<dbReference type="InterPro" id="IPR014729">
    <property type="entry name" value="Rossmann-like_a/b/a_fold"/>
</dbReference>
<feature type="short sequence motif" description="'HIGH' region" evidence="10">
    <location>
        <begin position="10"/>
        <end position="20"/>
    </location>
</feature>
<evidence type="ECO:0000256" key="8">
    <source>
        <dbReference type="ARBA" id="ARBA00022917"/>
    </source>
</evidence>
<dbReference type="NCBIfam" id="TIGR00464">
    <property type="entry name" value="gltX_bact"/>
    <property type="match status" value="1"/>
</dbReference>
<dbReference type="PROSITE" id="PS00178">
    <property type="entry name" value="AA_TRNA_LIGASE_I"/>
    <property type="match status" value="1"/>
</dbReference>
<dbReference type="Pfam" id="PF19269">
    <property type="entry name" value="Anticodon_2"/>
    <property type="match status" value="1"/>
</dbReference>
<evidence type="ECO:0000256" key="3">
    <source>
        <dbReference type="ARBA" id="ARBA00011245"/>
    </source>
</evidence>
<dbReference type="GO" id="GO:0008270">
    <property type="term" value="F:zinc ion binding"/>
    <property type="evidence" value="ECO:0007669"/>
    <property type="project" value="InterPro"/>
</dbReference>
<comment type="subcellular location">
    <subcellularLocation>
        <location evidence="1 10">Cytoplasm</location>
    </subcellularLocation>
</comment>
<dbReference type="PANTHER" id="PTHR43311">
    <property type="entry name" value="GLUTAMATE--TRNA LIGASE"/>
    <property type="match status" value="1"/>
</dbReference>
<dbReference type="InterPro" id="IPR033910">
    <property type="entry name" value="GluRS_core"/>
</dbReference>
<evidence type="ECO:0000256" key="2">
    <source>
        <dbReference type="ARBA" id="ARBA00007894"/>
    </source>
</evidence>
<dbReference type="Gene3D" id="1.10.8.70">
    <property type="entry name" value="Glutamate-tRNA synthetase, class I, anticodon-binding domain 1"/>
    <property type="match status" value="1"/>
</dbReference>
<dbReference type="SUPFAM" id="SSF48163">
    <property type="entry name" value="An anticodon-binding domain of class I aminoacyl-tRNA synthetases"/>
    <property type="match status" value="1"/>
</dbReference>
<evidence type="ECO:0000313" key="14">
    <source>
        <dbReference type="Proteomes" id="UP000192418"/>
    </source>
</evidence>
<dbReference type="Gene3D" id="1.10.10.350">
    <property type="match status" value="1"/>
</dbReference>
<dbReference type="RefSeq" id="WP_084069289.1">
    <property type="nucleotide sequence ID" value="NZ_FWXY01000010.1"/>
</dbReference>
<proteinExistence type="inferred from homology"/>
<gene>
    <name evidence="10" type="primary">gltX</name>
    <name evidence="13" type="ORF">SAMN02746065_11096</name>
</gene>
<dbReference type="CDD" id="cd00808">
    <property type="entry name" value="GluRS_core"/>
    <property type="match status" value="1"/>
</dbReference>
<name>A0A1W2C2M4_9BACT</name>
<keyword evidence="8 10" id="KW-0648">Protein biosynthesis</keyword>
<dbReference type="GO" id="GO:0004818">
    <property type="term" value="F:glutamate-tRNA ligase activity"/>
    <property type="evidence" value="ECO:0007669"/>
    <property type="project" value="UniProtKB-UniRule"/>
</dbReference>
<comment type="catalytic activity">
    <reaction evidence="10">
        <text>tRNA(Glu) + L-glutamate + ATP = L-glutamyl-tRNA(Glu) + AMP + diphosphate</text>
        <dbReference type="Rhea" id="RHEA:23540"/>
        <dbReference type="Rhea" id="RHEA-COMP:9663"/>
        <dbReference type="Rhea" id="RHEA-COMP:9680"/>
        <dbReference type="ChEBI" id="CHEBI:29985"/>
        <dbReference type="ChEBI" id="CHEBI:30616"/>
        <dbReference type="ChEBI" id="CHEBI:33019"/>
        <dbReference type="ChEBI" id="CHEBI:78442"/>
        <dbReference type="ChEBI" id="CHEBI:78520"/>
        <dbReference type="ChEBI" id="CHEBI:456215"/>
        <dbReference type="EC" id="6.1.1.17"/>
    </reaction>
</comment>
<evidence type="ECO:0000256" key="4">
    <source>
        <dbReference type="ARBA" id="ARBA00022490"/>
    </source>
</evidence>
<dbReference type="STRING" id="1121400.SAMN02746065_11096"/>
<dbReference type="OrthoDB" id="9807503at2"/>
<dbReference type="InterPro" id="IPR049940">
    <property type="entry name" value="GluQ/Sye"/>
</dbReference>
<dbReference type="GO" id="GO:0005829">
    <property type="term" value="C:cytosol"/>
    <property type="evidence" value="ECO:0007669"/>
    <property type="project" value="TreeGrafter"/>
</dbReference>
<keyword evidence="7 10" id="KW-0067">ATP-binding</keyword>
<evidence type="ECO:0000313" key="13">
    <source>
        <dbReference type="EMBL" id="SMC79429.1"/>
    </source>
</evidence>
<keyword evidence="14" id="KW-1185">Reference proteome</keyword>